<name>A0A1D6E4S7_MAIZE</name>
<reference evidence="2" key="1">
    <citation type="submission" date="2015-12" db="EMBL/GenBank/DDBJ databases">
        <title>Update maize B73 reference genome by single molecule sequencing technologies.</title>
        <authorList>
            <consortium name="Maize Genome Sequencing Project"/>
            <person name="Ware D."/>
        </authorList>
    </citation>
    <scope>NUCLEOTIDE SEQUENCE [LARGE SCALE GENOMIC DNA]</scope>
    <source>
        <tissue evidence="2">Seedling</tissue>
    </source>
</reference>
<organism evidence="2">
    <name type="scientific">Zea mays</name>
    <name type="common">Maize</name>
    <dbReference type="NCBI Taxonomy" id="4577"/>
    <lineage>
        <taxon>Eukaryota</taxon>
        <taxon>Viridiplantae</taxon>
        <taxon>Streptophyta</taxon>
        <taxon>Embryophyta</taxon>
        <taxon>Tracheophyta</taxon>
        <taxon>Spermatophyta</taxon>
        <taxon>Magnoliopsida</taxon>
        <taxon>Liliopsida</taxon>
        <taxon>Poales</taxon>
        <taxon>Poaceae</taxon>
        <taxon>PACMAD clade</taxon>
        <taxon>Panicoideae</taxon>
        <taxon>Andropogonodae</taxon>
        <taxon>Andropogoneae</taxon>
        <taxon>Tripsacinae</taxon>
        <taxon>Zea</taxon>
    </lineage>
</organism>
<evidence type="ECO:0000256" key="1">
    <source>
        <dbReference type="SAM" id="MobiDB-lite"/>
    </source>
</evidence>
<feature type="compositionally biased region" description="Basic and acidic residues" evidence="1">
    <location>
        <begin position="55"/>
        <end position="66"/>
    </location>
</feature>
<gene>
    <name evidence="2" type="ORF">ZEAMMB73_Zm00001d002844</name>
</gene>
<accession>A0A1D6E4S7</accession>
<dbReference type="AlphaFoldDB" id="A0A1D6E4S7"/>
<evidence type="ECO:0000313" key="2">
    <source>
        <dbReference type="EMBL" id="ONM15498.1"/>
    </source>
</evidence>
<dbReference type="EMBL" id="CM007648">
    <property type="protein sequence ID" value="ONM15495.1"/>
    <property type="molecule type" value="Genomic_DNA"/>
</dbReference>
<feature type="region of interest" description="Disordered" evidence="1">
    <location>
        <begin position="55"/>
        <end position="77"/>
    </location>
</feature>
<sequence length="77" mass="8440">MPENSVPAGEVNSGRRVLPQELLQVLARRLHPDHLLLCRAQRRLVLQDPLRAAVHGEGELQPHEQEEPVPGGSAGRG</sequence>
<protein>
    <submittedName>
        <fullName evidence="2">LIM domain-containing protein PLIM2b</fullName>
    </submittedName>
</protein>
<proteinExistence type="predicted"/>
<dbReference type="EMBL" id="CM007648">
    <property type="protein sequence ID" value="ONM15498.1"/>
    <property type="molecule type" value="Genomic_DNA"/>
</dbReference>